<keyword evidence="4" id="KW-1185">Reference proteome</keyword>
<evidence type="ECO:0000313" key="2">
    <source>
        <dbReference type="EMBL" id="GIM04423.1"/>
    </source>
</evidence>
<dbReference type="Pfam" id="PF11378">
    <property type="entry name" value="DUF3181"/>
    <property type="match status" value="1"/>
</dbReference>
<dbReference type="EMBL" id="BNCQ01000016">
    <property type="protein sequence ID" value="GIM04423.1"/>
    <property type="molecule type" value="Genomic_DNA"/>
</dbReference>
<gene>
    <name evidence="1" type="ORF">Vretifemale_14464</name>
    <name evidence="2" type="ORF">Vretimale_9005</name>
</gene>
<reference evidence="2" key="1">
    <citation type="journal article" date="2021" name="Proc. Natl. Acad. Sci. U.S.A.">
        <title>Three genomes in the algal genus Volvox reveal the fate of a haploid sex-determining region after a transition to homothallism.</title>
        <authorList>
            <person name="Yamamoto K."/>
            <person name="Hamaji T."/>
            <person name="Kawai-Toyooka H."/>
            <person name="Matsuzaki R."/>
            <person name="Takahashi F."/>
            <person name="Nishimura Y."/>
            <person name="Kawachi M."/>
            <person name="Noguchi H."/>
            <person name="Minakuchi Y."/>
            <person name="Umen J.G."/>
            <person name="Toyoda A."/>
            <person name="Nozaki H."/>
        </authorList>
    </citation>
    <scope>NUCLEOTIDE SEQUENCE</scope>
    <source>
        <strain evidence="2">NIES-3785</strain>
        <strain evidence="1">NIES-3786</strain>
    </source>
</reference>
<dbReference type="Proteomes" id="UP000747110">
    <property type="component" value="Unassembled WGS sequence"/>
</dbReference>
<dbReference type="AlphaFoldDB" id="A0A8J4LNW7"/>
<dbReference type="Proteomes" id="UP000722791">
    <property type="component" value="Unassembled WGS sequence"/>
</dbReference>
<organism evidence="2 3">
    <name type="scientific">Volvox reticuliferus</name>
    <dbReference type="NCBI Taxonomy" id="1737510"/>
    <lineage>
        <taxon>Eukaryota</taxon>
        <taxon>Viridiplantae</taxon>
        <taxon>Chlorophyta</taxon>
        <taxon>core chlorophytes</taxon>
        <taxon>Chlorophyceae</taxon>
        <taxon>CS clade</taxon>
        <taxon>Chlamydomonadales</taxon>
        <taxon>Volvocaceae</taxon>
        <taxon>Volvox</taxon>
    </lineage>
</organism>
<evidence type="ECO:0000313" key="1">
    <source>
        <dbReference type="EMBL" id="GIL85945.1"/>
    </source>
</evidence>
<protein>
    <submittedName>
        <fullName evidence="2">Uncharacterized protein</fullName>
    </submittedName>
</protein>
<name>A0A8J4LNW7_9CHLO</name>
<evidence type="ECO:0000313" key="4">
    <source>
        <dbReference type="Proteomes" id="UP000747110"/>
    </source>
</evidence>
<proteinExistence type="predicted"/>
<accession>A0A8J4LNW7</accession>
<dbReference type="InterPro" id="IPR021518">
    <property type="entry name" value="DUF3181"/>
</dbReference>
<dbReference type="EMBL" id="BNCP01000034">
    <property type="protein sequence ID" value="GIL85945.1"/>
    <property type="molecule type" value="Genomic_DNA"/>
</dbReference>
<dbReference type="OrthoDB" id="498085at2759"/>
<sequence>MFTLRIRSIQVTPDKGDAGVIAGKLGTRCTIHRHALSPRKTPHLRGSTRVDGIGKDAVDGWLDLTKLVAGSGGTKTPYEEFASAIGRDVYVDIAGWHLYLRDMGAGIPGGSLKMSQALAQQLGPQLTRGLREPDVEALLKKVPVKLGGGKLKASLYDVMPSICVGDLVKLCEEFARR</sequence>
<comment type="caution">
    <text evidence="2">The sequence shown here is derived from an EMBL/GenBank/DDBJ whole genome shotgun (WGS) entry which is preliminary data.</text>
</comment>
<evidence type="ECO:0000313" key="3">
    <source>
        <dbReference type="Proteomes" id="UP000722791"/>
    </source>
</evidence>